<dbReference type="AlphaFoldDB" id="A0A7Y0A9Z2"/>
<feature type="region of interest" description="Disordered" evidence="1">
    <location>
        <begin position="1154"/>
        <end position="1174"/>
    </location>
</feature>
<feature type="signal peptide" evidence="2">
    <location>
        <begin position="1"/>
        <end position="19"/>
    </location>
</feature>
<evidence type="ECO:0000313" key="5">
    <source>
        <dbReference type="Proteomes" id="UP000552615"/>
    </source>
</evidence>
<evidence type="ECO:0000259" key="3">
    <source>
        <dbReference type="Pfam" id="PF20041"/>
    </source>
</evidence>
<keyword evidence="2" id="KW-0732">Signal</keyword>
<keyword evidence="5" id="KW-1185">Reference proteome</keyword>
<sequence length="1174" mass="132223">MKKILIPIGALLVSGVSHAQLNNTENYVYTKTYLDYNGTTAAKTSETVQYFDGLGRPKQVVNIKASPTGKDVVTHIEYDGFGRQVKDYLPVPQQGTQNGGIYTSPLSNATQPTLYGPEKIFSEKILESSPLDRILQQKQVGTAWNDKPVQFSYDANTTADAVKKYNLVTTWENGATKSGFIPTTAYAAAQLYKNTVTDEDGNQTLEFKNGEGQVVLVRKMLSATEKADTYYVYNEFNQLAYVIPPLASVSGATDETTLNNLCYQYRYDGRNRLVEKKLPGKSWEYMVYDKQDRLVLTRDANLEAQGKWLFTKYDQFSRPIYTGLVYSPPGRAQQVAAVEGLGSNNEVRTTSSFNNTGMDVYYTTNSAYPQYNYTLLSVNYYDSYPGYSFNPTFPTSILGEATLTETPTVEGLSTKSLPVMSLVKNIEDDNWTKNYIYYDKKGRAIGSYSINHLGGRTQVESKLDFAGVVQQSITRHKRLNTNADKVITENFTYDTQNRLLTHTHQVDSNPVEYLAQNTYNELSQLSGKKVGGISPSAPLQDVSYTYNIRGWMTKINDPANLDVKLFGYEIKYANPASTGGRYNGNISSIDWKKSITAGEESTLRRYDFQYDALNRLQDASFSTPYSTVPINGFFNEAIQYDLNGNITHLLRNAPSFYGSYPELIDNLEYYYDGNKLTKIDDATGNPTGYEGGNNNNSIGYDINGNMISMPDKKIDEIRYNFLNLPYHVNIDGYNKSLSYLYRADGTKLKKSFITSNGNGAMYSSSTEYLDGFHYASSTGDELWWAWYKETGEAYEPEAFINMIQGSSYNNILKFVPTSEGFYDFENNEYIYQYKDHLGNVRVSYKSDEHNEKPIVTDSNDYYPFGMNFIRNPEAEAYFGTGSYKNYKYNGKELQETGMYDYGARFYMPDIGRWGVVDPLSEKHPDLNPMMYANNNPTRFVDPDGMDWVESKNGDVTWRDDVTAKNYKDKGVLQKGETYRGTYYERAKTWDNKHHKGLVLEMYHTSGKMDYSPAKEVNVEISGEMRNSKIGDVDVKLNATFENGKTKNIGSYEAVAGGFGNGAPENGEYTVDSYQDRSPNGWYNKGMNRDGVGFSFNLNPQFSTGRSLLRIHPDGNNEGTLGCIGMSGDKIVLTNFRDTLRSMIKTGGPVPVNINIQNNPNNNGRSGTKIPNVNE</sequence>
<organism evidence="4 5">
    <name type="scientific">Chryseobacterium cheonjiense</name>
    <dbReference type="NCBI Taxonomy" id="2728845"/>
    <lineage>
        <taxon>Bacteria</taxon>
        <taxon>Pseudomonadati</taxon>
        <taxon>Bacteroidota</taxon>
        <taxon>Flavobacteriia</taxon>
        <taxon>Flavobacteriales</taxon>
        <taxon>Weeksellaceae</taxon>
        <taxon>Chryseobacterium group</taxon>
        <taxon>Chryseobacterium</taxon>
    </lineage>
</organism>
<dbReference type="Pfam" id="PF20041">
    <property type="entry name" value="DUF6443"/>
    <property type="match status" value="1"/>
</dbReference>
<feature type="chain" id="PRO_5031107167" evidence="2">
    <location>
        <begin position="20"/>
        <end position="1174"/>
    </location>
</feature>
<dbReference type="InterPro" id="IPR045619">
    <property type="entry name" value="DUF6443"/>
</dbReference>
<dbReference type="Proteomes" id="UP000552615">
    <property type="component" value="Unassembled WGS sequence"/>
</dbReference>
<dbReference type="Gene3D" id="2.180.10.10">
    <property type="entry name" value="RHS repeat-associated core"/>
    <property type="match status" value="1"/>
</dbReference>
<name>A0A7Y0A9Z2_9FLAO</name>
<evidence type="ECO:0000256" key="1">
    <source>
        <dbReference type="SAM" id="MobiDB-lite"/>
    </source>
</evidence>
<comment type="caution">
    <text evidence="4">The sequence shown here is derived from an EMBL/GenBank/DDBJ whole genome shotgun (WGS) entry which is preliminary data.</text>
</comment>
<evidence type="ECO:0000313" key="4">
    <source>
        <dbReference type="EMBL" id="NML59415.1"/>
    </source>
</evidence>
<dbReference type="PANTHER" id="PTHR32305">
    <property type="match status" value="1"/>
</dbReference>
<gene>
    <name evidence="4" type="ORF">HHL20_19005</name>
</gene>
<feature type="compositionally biased region" description="Polar residues" evidence="1">
    <location>
        <begin position="1163"/>
        <end position="1174"/>
    </location>
</feature>
<dbReference type="EMBL" id="JABBGF010000005">
    <property type="protein sequence ID" value="NML59415.1"/>
    <property type="molecule type" value="Genomic_DNA"/>
</dbReference>
<protein>
    <submittedName>
        <fullName evidence="4">RHS repeat-associated core domain-containing protein</fullName>
    </submittedName>
</protein>
<dbReference type="RefSeq" id="WP_169232727.1">
    <property type="nucleotide sequence ID" value="NZ_JABBGF010000005.1"/>
</dbReference>
<feature type="domain" description="DUF6443" evidence="3">
    <location>
        <begin position="32"/>
        <end position="148"/>
    </location>
</feature>
<dbReference type="NCBIfam" id="TIGR03696">
    <property type="entry name" value="Rhs_assc_core"/>
    <property type="match status" value="1"/>
</dbReference>
<dbReference type="PANTHER" id="PTHR32305:SF15">
    <property type="entry name" value="PROTEIN RHSA-RELATED"/>
    <property type="match status" value="1"/>
</dbReference>
<evidence type="ECO:0000256" key="2">
    <source>
        <dbReference type="SAM" id="SignalP"/>
    </source>
</evidence>
<proteinExistence type="predicted"/>
<dbReference type="InterPro" id="IPR022385">
    <property type="entry name" value="Rhs_assc_core"/>
</dbReference>
<accession>A0A7Y0A9Z2</accession>
<dbReference type="InterPro" id="IPR050708">
    <property type="entry name" value="T6SS_VgrG/RHS"/>
</dbReference>
<reference evidence="4 5" key="1">
    <citation type="submission" date="2020-04" db="EMBL/GenBank/DDBJ databases">
        <title>Chryseobacterium sp. RJ-7-14 sp. nov., isolated from Jeju soil.</title>
        <authorList>
            <person name="Dahal R.H."/>
            <person name="Chaudhary D.K."/>
        </authorList>
    </citation>
    <scope>NUCLEOTIDE SEQUENCE [LARGE SCALE GENOMIC DNA]</scope>
    <source>
        <strain evidence="4 5">RJ-7-14</strain>
    </source>
</reference>